<proteinExistence type="predicted"/>
<protein>
    <submittedName>
        <fullName evidence="2">ATPase 10, plasma membrane-type-like isoform X1</fullName>
    </submittedName>
</protein>
<dbReference type="RefSeq" id="XP_008447328.1">
    <property type="nucleotide sequence ID" value="XM_008449106.3"/>
</dbReference>
<dbReference type="KEGG" id="cmo:103489801"/>
<accession>A0A1S3BGM2</accession>
<evidence type="ECO:0000313" key="2">
    <source>
        <dbReference type="RefSeq" id="XP_008447328.1"/>
    </source>
</evidence>
<dbReference type="Proteomes" id="UP001652600">
    <property type="component" value="Chromosome 4"/>
</dbReference>
<keyword evidence="1" id="KW-1185">Reference proteome</keyword>
<dbReference type="Gene3D" id="1.20.1110.10">
    <property type="entry name" value="Calcium-transporting ATPase, transmembrane domain"/>
    <property type="match status" value="1"/>
</dbReference>
<dbReference type="OrthoDB" id="1743332at2759"/>
<organism evidence="1 2">
    <name type="scientific">Cucumis melo</name>
    <name type="common">Muskmelon</name>
    <dbReference type="NCBI Taxonomy" id="3656"/>
    <lineage>
        <taxon>Eukaryota</taxon>
        <taxon>Viridiplantae</taxon>
        <taxon>Streptophyta</taxon>
        <taxon>Embryophyta</taxon>
        <taxon>Tracheophyta</taxon>
        <taxon>Spermatophyta</taxon>
        <taxon>Magnoliopsida</taxon>
        <taxon>eudicotyledons</taxon>
        <taxon>Gunneridae</taxon>
        <taxon>Pentapetalae</taxon>
        <taxon>rosids</taxon>
        <taxon>fabids</taxon>
        <taxon>Cucurbitales</taxon>
        <taxon>Cucurbitaceae</taxon>
        <taxon>Benincaseae</taxon>
        <taxon>Cucumis</taxon>
    </lineage>
</organism>
<reference evidence="2" key="1">
    <citation type="submission" date="2025-08" db="UniProtKB">
        <authorList>
            <consortium name="RefSeq"/>
        </authorList>
    </citation>
    <scope>IDENTIFICATION</scope>
    <source>
        <tissue evidence="2">Stem</tissue>
    </source>
</reference>
<gene>
    <name evidence="2" type="primary">LOC103489801</name>
</gene>
<dbReference type="eggNOG" id="KOG0205">
    <property type="taxonomic scope" value="Eukaryota"/>
</dbReference>
<sequence>MGVMVGAISSGQIAEYIGRKGEIKVLKFLGFMWNPLSWVMEAAAITTVTLANGGEVAEYDDLKKSIVSYLIKLFETRDLFRSRRFTLMPMTIVRRRKRQGRFSKYRDLYVCL</sequence>
<dbReference type="AlphaFoldDB" id="A0A1S3BGM2"/>
<evidence type="ECO:0000313" key="1">
    <source>
        <dbReference type="Proteomes" id="UP001652600"/>
    </source>
</evidence>
<dbReference type="GeneID" id="103489801"/>
<name>A0A1S3BGM2_CUCME</name>